<dbReference type="SUPFAM" id="SSF53335">
    <property type="entry name" value="S-adenosyl-L-methionine-dependent methyltransferases"/>
    <property type="match status" value="1"/>
</dbReference>
<name>A0ABU0DKR8_9HYPH</name>
<evidence type="ECO:0000313" key="2">
    <source>
        <dbReference type="Proteomes" id="UP001238467"/>
    </source>
</evidence>
<dbReference type="EMBL" id="JAUSUH010000008">
    <property type="protein sequence ID" value="MDQ0349017.1"/>
    <property type="molecule type" value="Genomic_DNA"/>
</dbReference>
<dbReference type="RefSeq" id="WP_307062330.1">
    <property type="nucleotide sequence ID" value="NZ_JAUSUH010000008.1"/>
</dbReference>
<evidence type="ECO:0000313" key="1">
    <source>
        <dbReference type="EMBL" id="MDQ0349017.1"/>
    </source>
</evidence>
<dbReference type="Proteomes" id="UP001238467">
    <property type="component" value="Unassembled WGS sequence"/>
</dbReference>
<dbReference type="Gene3D" id="3.40.50.150">
    <property type="entry name" value="Vaccinia Virus protein VP39"/>
    <property type="match status" value="1"/>
</dbReference>
<evidence type="ECO:0008006" key="3">
    <source>
        <dbReference type="Google" id="ProtNLM"/>
    </source>
</evidence>
<dbReference type="Pfam" id="PF13578">
    <property type="entry name" value="Methyltransf_24"/>
    <property type="match status" value="1"/>
</dbReference>
<reference evidence="1 2" key="1">
    <citation type="submission" date="2023-07" db="EMBL/GenBank/DDBJ databases">
        <title>Genomic Encyclopedia of Type Strains, Phase IV (KMG-IV): sequencing the most valuable type-strain genomes for metagenomic binning, comparative biology and taxonomic classification.</title>
        <authorList>
            <person name="Goeker M."/>
        </authorList>
    </citation>
    <scope>NUCLEOTIDE SEQUENCE [LARGE SCALE GENOMIC DNA]</scope>
    <source>
        <strain evidence="1 2">DSM 1277</strain>
    </source>
</reference>
<gene>
    <name evidence="1" type="ORF">J2S76_003451</name>
</gene>
<dbReference type="InterPro" id="IPR029063">
    <property type="entry name" value="SAM-dependent_MTases_sf"/>
</dbReference>
<organism evidence="1 2">
    <name type="scientific">Ancylobacter vacuolatus</name>
    <dbReference type="NCBI Taxonomy" id="223389"/>
    <lineage>
        <taxon>Bacteria</taxon>
        <taxon>Pseudomonadati</taxon>
        <taxon>Pseudomonadota</taxon>
        <taxon>Alphaproteobacteria</taxon>
        <taxon>Hyphomicrobiales</taxon>
        <taxon>Xanthobacteraceae</taxon>
        <taxon>Ancylobacter</taxon>
    </lineage>
</organism>
<proteinExistence type="predicted"/>
<comment type="caution">
    <text evidence="1">The sequence shown here is derived from an EMBL/GenBank/DDBJ whole genome shotgun (WGS) entry which is preliminary data.</text>
</comment>
<keyword evidence="2" id="KW-1185">Reference proteome</keyword>
<accession>A0ABU0DKR8</accession>
<protein>
    <recommendedName>
        <fullName evidence="3">Class I SAM-dependent methyltransferase</fullName>
    </recommendedName>
</protein>
<sequence length="253" mass="29115">MSRPADKENSGYVSRVFRLANKLYQKELLTREYRRIEREYERQGQGWRIDWDWSAINYNRIALLNVLAARKFDGAYLEIGCFQNNLFDSMPIPLKIGVDPVQGGTVRATSDEFFASNTRKFDLIFIDGLHTYDQVRRDLVNALKVINPGGWIALHDMLPRSAMEQHDDLLPIGHPWVGQGWKVAFELLQTQGLDWRIVKIDYGVGVVRVETPGTALADLSSTLSGSTFPYFYENHPRLPIVTWEEALPWLREA</sequence>